<organism evidence="2 3">
    <name type="scientific">Atta colombica</name>
    <dbReference type="NCBI Taxonomy" id="520822"/>
    <lineage>
        <taxon>Eukaryota</taxon>
        <taxon>Metazoa</taxon>
        <taxon>Ecdysozoa</taxon>
        <taxon>Arthropoda</taxon>
        <taxon>Hexapoda</taxon>
        <taxon>Insecta</taxon>
        <taxon>Pterygota</taxon>
        <taxon>Neoptera</taxon>
        <taxon>Endopterygota</taxon>
        <taxon>Hymenoptera</taxon>
        <taxon>Apocrita</taxon>
        <taxon>Aculeata</taxon>
        <taxon>Formicoidea</taxon>
        <taxon>Formicidae</taxon>
        <taxon>Myrmicinae</taxon>
        <taxon>Atta</taxon>
    </lineage>
</organism>
<feature type="compositionally biased region" description="Gly residues" evidence="1">
    <location>
        <begin position="265"/>
        <end position="286"/>
    </location>
</feature>
<reference evidence="2 3" key="1">
    <citation type="submission" date="2015-09" db="EMBL/GenBank/DDBJ databases">
        <title>Atta colombica WGS genome.</title>
        <authorList>
            <person name="Nygaard S."/>
            <person name="Hu H."/>
            <person name="Boomsma J."/>
            <person name="Zhang G."/>
        </authorList>
    </citation>
    <scope>NUCLEOTIDE SEQUENCE [LARGE SCALE GENOMIC DNA]</scope>
    <source>
        <strain evidence="2">Treedump-2</strain>
        <tissue evidence="2">Whole body</tissue>
    </source>
</reference>
<proteinExistence type="predicted"/>
<gene>
    <name evidence="2" type="ORF">ALC53_04652</name>
</gene>
<sequence length="314" mass="34307">MEKGWKGRLRILTGQVTYSMPYNNRIEVLVYRLFHTHSIGEQVSGNSLRNYDTTNQEFIGKVCARFEQFLKRHFHRNYSLGKIASRVSSRITVTRSLVRSEKGVTFKSMHETAAISDTVPYDAENRFEKSEYITTQPYIKYVYFKIYTSIYNRSISFARYHIKNRLTIFRIAAGSLSLLEISNPLSKLRADFLPFSRRGKLLISLQPGTNGGIIAIHSIRVGALNVKAYGNRSASVKRMVVASGASEAPHVRTPGTRRSARRGGGDAGAGTCGGGDGGGGDGGGVGDVSEHDGGGSSGAGGGSSDNTYNEERSM</sequence>
<protein>
    <submittedName>
        <fullName evidence="2">Uncharacterized protein</fullName>
    </submittedName>
</protein>
<dbReference type="EMBL" id="KQ976453">
    <property type="protein sequence ID" value="KYM85409.1"/>
    <property type="molecule type" value="Genomic_DNA"/>
</dbReference>
<dbReference type="AlphaFoldDB" id="A0A195BKW0"/>
<dbReference type="Proteomes" id="UP000078540">
    <property type="component" value="Unassembled WGS sequence"/>
</dbReference>
<name>A0A195BKW0_9HYME</name>
<feature type="region of interest" description="Disordered" evidence="1">
    <location>
        <begin position="243"/>
        <end position="314"/>
    </location>
</feature>
<evidence type="ECO:0000256" key="1">
    <source>
        <dbReference type="SAM" id="MobiDB-lite"/>
    </source>
</evidence>
<evidence type="ECO:0000313" key="3">
    <source>
        <dbReference type="Proteomes" id="UP000078540"/>
    </source>
</evidence>
<evidence type="ECO:0000313" key="2">
    <source>
        <dbReference type="EMBL" id="KYM85409.1"/>
    </source>
</evidence>
<keyword evidence="3" id="KW-1185">Reference proteome</keyword>
<accession>A0A195BKW0</accession>
<feature type="compositionally biased region" description="Gly residues" evidence="1">
    <location>
        <begin position="294"/>
        <end position="303"/>
    </location>
</feature>